<evidence type="ECO:0000313" key="5">
    <source>
        <dbReference type="EMBL" id="ANK12212.1"/>
    </source>
</evidence>
<dbReference type="InterPro" id="IPR018060">
    <property type="entry name" value="HTH_AraC"/>
</dbReference>
<dbReference type="EMBL" id="CP016033">
    <property type="protein sequence ID" value="ANK12212.1"/>
    <property type="molecule type" value="Genomic_DNA"/>
</dbReference>
<proteinExistence type="predicted"/>
<feature type="domain" description="HTH araC/xylS-type" evidence="4">
    <location>
        <begin position="177"/>
        <end position="277"/>
    </location>
</feature>
<keyword evidence="2" id="KW-0238">DNA-binding</keyword>
<dbReference type="InterPro" id="IPR050204">
    <property type="entry name" value="AraC_XylS_family_regulators"/>
</dbReference>
<dbReference type="PROSITE" id="PS01124">
    <property type="entry name" value="HTH_ARAC_FAMILY_2"/>
    <property type="match status" value="1"/>
</dbReference>
<dbReference type="GO" id="GO:0043565">
    <property type="term" value="F:sequence-specific DNA binding"/>
    <property type="evidence" value="ECO:0007669"/>
    <property type="project" value="InterPro"/>
</dbReference>
<dbReference type="AlphaFoldDB" id="A0A192D2Q1"/>
<dbReference type="RefSeq" id="WP_068349946.1">
    <property type="nucleotide sequence ID" value="NZ_CP016033.1"/>
</dbReference>
<dbReference type="Proteomes" id="UP000078263">
    <property type="component" value="Chromosome"/>
</dbReference>
<evidence type="ECO:0000313" key="6">
    <source>
        <dbReference type="Proteomes" id="UP000078263"/>
    </source>
</evidence>
<dbReference type="PANTHER" id="PTHR46796">
    <property type="entry name" value="HTH-TYPE TRANSCRIPTIONAL ACTIVATOR RHAS-RELATED"/>
    <property type="match status" value="1"/>
</dbReference>
<keyword evidence="3" id="KW-0804">Transcription</keyword>
<dbReference type="KEGG" id="pns:A9D12_03815"/>
<accession>A0A192D2Q1</accession>
<organism evidence="5 6">
    <name type="scientific">Erythrobacter neustonensis</name>
    <dbReference type="NCBI Taxonomy" id="1112"/>
    <lineage>
        <taxon>Bacteria</taxon>
        <taxon>Pseudomonadati</taxon>
        <taxon>Pseudomonadota</taxon>
        <taxon>Alphaproteobacteria</taxon>
        <taxon>Sphingomonadales</taxon>
        <taxon>Erythrobacteraceae</taxon>
        <taxon>Erythrobacter/Porphyrobacter group</taxon>
        <taxon>Erythrobacter</taxon>
    </lineage>
</organism>
<dbReference type="Gene3D" id="1.10.10.60">
    <property type="entry name" value="Homeodomain-like"/>
    <property type="match status" value="1"/>
</dbReference>
<sequence length="311" mass="34084">MGEAGKTGGSTAQGAEGAPRVHAAFYEPPEEFAGCFTSFYHLTLDLPDGAAPVTDYLQPEWGNIRFFCGSPPEAQIGVNAVRGAPFVGTGPSSLPCRFSLGTVRMWGVGFMPLGWARFFAADASSVANIICDGAAHHAFAHFAGMTEALCDPHSTVEEQHTALIAMLTAMMRPCRDEARIARIHAALVGGQHTSVNTLADECALSVRTLERLCARYFGFSPKLLMRRQRFMRSLTSYMLDRRARWTEAMDADYHDQAQFTREFREFMTMSPSEYAARDHPILTSFMEARARVWGSPAQTLDPPGGAAPQPH</sequence>
<evidence type="ECO:0000256" key="3">
    <source>
        <dbReference type="ARBA" id="ARBA00023163"/>
    </source>
</evidence>
<evidence type="ECO:0000259" key="4">
    <source>
        <dbReference type="PROSITE" id="PS01124"/>
    </source>
</evidence>
<protein>
    <recommendedName>
        <fullName evidence="4">HTH araC/xylS-type domain-containing protein</fullName>
    </recommendedName>
</protein>
<dbReference type="SMART" id="SM00342">
    <property type="entry name" value="HTH_ARAC"/>
    <property type="match status" value="1"/>
</dbReference>
<dbReference type="OrthoDB" id="2559672at2"/>
<dbReference type="Pfam" id="PF12833">
    <property type="entry name" value="HTH_18"/>
    <property type="match status" value="1"/>
</dbReference>
<dbReference type="STRING" id="1112.A9D12_03815"/>
<name>A0A192D2Q1_9SPHN</name>
<keyword evidence="1" id="KW-0805">Transcription regulation</keyword>
<keyword evidence="6" id="KW-1185">Reference proteome</keyword>
<gene>
    <name evidence="5" type="ORF">A9D12_03815</name>
</gene>
<evidence type="ECO:0000256" key="2">
    <source>
        <dbReference type="ARBA" id="ARBA00023125"/>
    </source>
</evidence>
<reference evidence="5 6" key="1">
    <citation type="submission" date="2016-05" db="EMBL/GenBank/DDBJ databases">
        <title>Compelete Genome Sequence of Bacteriochlorophyll-Synthesizing Bacterium Porphyrobacter neustonensis DSM 9434.</title>
        <authorList>
            <person name="Shi X.-L."/>
            <person name="Wu Y.-H."/>
            <person name="Cheng H."/>
            <person name="Xu L."/>
            <person name="Zhang X.-Q."/>
            <person name="Wang C.-S."/>
            <person name="Xu X.-W."/>
        </authorList>
    </citation>
    <scope>NUCLEOTIDE SEQUENCE [LARGE SCALE GENOMIC DNA]</scope>
    <source>
        <strain evidence="5 6">DSM 9434</strain>
    </source>
</reference>
<dbReference type="GO" id="GO:0003700">
    <property type="term" value="F:DNA-binding transcription factor activity"/>
    <property type="evidence" value="ECO:0007669"/>
    <property type="project" value="InterPro"/>
</dbReference>
<evidence type="ECO:0000256" key="1">
    <source>
        <dbReference type="ARBA" id="ARBA00023015"/>
    </source>
</evidence>